<protein>
    <submittedName>
        <fullName evidence="1">Uncharacterized protein</fullName>
    </submittedName>
</protein>
<gene>
    <name evidence="1" type="ORF">BDR25DRAFT_269575</name>
</gene>
<keyword evidence="2" id="KW-1185">Reference proteome</keyword>
<proteinExistence type="predicted"/>
<comment type="caution">
    <text evidence="1">The sequence shown here is derived from an EMBL/GenBank/DDBJ whole genome shotgun (WGS) entry which is preliminary data.</text>
</comment>
<name>A0ACB6QG32_9PLEO</name>
<evidence type="ECO:0000313" key="1">
    <source>
        <dbReference type="EMBL" id="KAF2465933.1"/>
    </source>
</evidence>
<dbReference type="EMBL" id="MU003527">
    <property type="protein sequence ID" value="KAF2465933.1"/>
    <property type="molecule type" value="Genomic_DNA"/>
</dbReference>
<reference evidence="1" key="1">
    <citation type="journal article" date="2020" name="Stud. Mycol.">
        <title>101 Dothideomycetes genomes: a test case for predicting lifestyles and emergence of pathogens.</title>
        <authorList>
            <person name="Haridas S."/>
            <person name="Albert R."/>
            <person name="Binder M."/>
            <person name="Bloem J."/>
            <person name="Labutti K."/>
            <person name="Salamov A."/>
            <person name="Andreopoulos B."/>
            <person name="Baker S."/>
            <person name="Barry K."/>
            <person name="Bills G."/>
            <person name="Bluhm B."/>
            <person name="Cannon C."/>
            <person name="Castanera R."/>
            <person name="Culley D."/>
            <person name="Daum C."/>
            <person name="Ezra D."/>
            <person name="Gonzalez J."/>
            <person name="Henrissat B."/>
            <person name="Kuo A."/>
            <person name="Liang C."/>
            <person name="Lipzen A."/>
            <person name="Lutzoni F."/>
            <person name="Magnuson J."/>
            <person name="Mondo S."/>
            <person name="Nolan M."/>
            <person name="Ohm R."/>
            <person name="Pangilinan J."/>
            <person name="Park H.-J."/>
            <person name="Ramirez L."/>
            <person name="Alfaro M."/>
            <person name="Sun H."/>
            <person name="Tritt A."/>
            <person name="Yoshinaga Y."/>
            <person name="Zwiers L.-H."/>
            <person name="Turgeon B."/>
            <person name="Goodwin S."/>
            <person name="Spatafora J."/>
            <person name="Crous P."/>
            <person name="Grigoriev I."/>
        </authorList>
    </citation>
    <scope>NUCLEOTIDE SEQUENCE</scope>
    <source>
        <strain evidence="1">ATCC 200398</strain>
    </source>
</reference>
<accession>A0ACB6QG32</accession>
<dbReference type="Proteomes" id="UP000799755">
    <property type="component" value="Unassembled WGS sequence"/>
</dbReference>
<sequence>MGAVVSCIKSVLRTIGNCLMAIVNGIGAILTAIINGIVTLFDIIISCLTCGRGGSRRRGLKTRTHHHTSRV</sequence>
<evidence type="ECO:0000313" key="2">
    <source>
        <dbReference type="Proteomes" id="UP000799755"/>
    </source>
</evidence>
<organism evidence="1 2">
    <name type="scientific">Lindgomyces ingoldianus</name>
    <dbReference type="NCBI Taxonomy" id="673940"/>
    <lineage>
        <taxon>Eukaryota</taxon>
        <taxon>Fungi</taxon>
        <taxon>Dikarya</taxon>
        <taxon>Ascomycota</taxon>
        <taxon>Pezizomycotina</taxon>
        <taxon>Dothideomycetes</taxon>
        <taxon>Pleosporomycetidae</taxon>
        <taxon>Pleosporales</taxon>
        <taxon>Lindgomycetaceae</taxon>
        <taxon>Lindgomyces</taxon>
    </lineage>
</organism>